<dbReference type="Proteomes" id="UP001172778">
    <property type="component" value="Unassembled WGS sequence"/>
</dbReference>
<dbReference type="InterPro" id="IPR001123">
    <property type="entry name" value="LeuE-type"/>
</dbReference>
<organism evidence="7 8">
    <name type="scientific">Parachitinimonas caeni</name>
    <dbReference type="NCBI Taxonomy" id="3031301"/>
    <lineage>
        <taxon>Bacteria</taxon>
        <taxon>Pseudomonadati</taxon>
        <taxon>Pseudomonadota</taxon>
        <taxon>Betaproteobacteria</taxon>
        <taxon>Neisseriales</taxon>
        <taxon>Chitinibacteraceae</taxon>
        <taxon>Parachitinimonas</taxon>
    </lineage>
</organism>
<feature type="transmembrane region" description="Helical" evidence="6">
    <location>
        <begin position="41"/>
        <end position="66"/>
    </location>
</feature>
<dbReference type="PANTHER" id="PTHR30086:SF20">
    <property type="entry name" value="ARGININE EXPORTER PROTEIN ARGO-RELATED"/>
    <property type="match status" value="1"/>
</dbReference>
<dbReference type="EMBL" id="JARRAF010000017">
    <property type="protein sequence ID" value="MDK2125278.1"/>
    <property type="molecule type" value="Genomic_DNA"/>
</dbReference>
<accession>A0ABT7DZ01</accession>
<evidence type="ECO:0000256" key="5">
    <source>
        <dbReference type="ARBA" id="ARBA00023136"/>
    </source>
</evidence>
<evidence type="ECO:0000256" key="2">
    <source>
        <dbReference type="ARBA" id="ARBA00022475"/>
    </source>
</evidence>
<keyword evidence="2" id="KW-1003">Cell membrane</keyword>
<proteinExistence type="predicted"/>
<protein>
    <submittedName>
        <fullName evidence="7">LysE family translocator</fullName>
    </submittedName>
</protein>
<feature type="transmembrane region" description="Helical" evidence="6">
    <location>
        <begin position="152"/>
        <end position="178"/>
    </location>
</feature>
<evidence type="ECO:0000256" key="6">
    <source>
        <dbReference type="SAM" id="Phobius"/>
    </source>
</evidence>
<dbReference type="RefSeq" id="WP_284101590.1">
    <property type="nucleotide sequence ID" value="NZ_JARRAF010000017.1"/>
</dbReference>
<evidence type="ECO:0000256" key="3">
    <source>
        <dbReference type="ARBA" id="ARBA00022692"/>
    </source>
</evidence>
<feature type="transmembrane region" description="Helical" evidence="6">
    <location>
        <begin position="72"/>
        <end position="96"/>
    </location>
</feature>
<gene>
    <name evidence="7" type="ORF">PZA18_14570</name>
</gene>
<reference evidence="7" key="1">
    <citation type="submission" date="2023-03" db="EMBL/GenBank/DDBJ databases">
        <title>Chitinimonas shenzhenensis gen. nov., sp. nov., a novel member of family Burkholderiaceae isolated from activated sludge collected in Shen Zhen, China.</title>
        <authorList>
            <person name="Wang X."/>
        </authorList>
    </citation>
    <scope>NUCLEOTIDE SEQUENCE</scope>
    <source>
        <strain evidence="7">DQS-5</strain>
    </source>
</reference>
<name>A0ABT7DZ01_9NEIS</name>
<keyword evidence="3 6" id="KW-0812">Transmembrane</keyword>
<feature type="transmembrane region" description="Helical" evidence="6">
    <location>
        <begin position="190"/>
        <end position="211"/>
    </location>
</feature>
<evidence type="ECO:0000313" key="7">
    <source>
        <dbReference type="EMBL" id="MDK2125278.1"/>
    </source>
</evidence>
<evidence type="ECO:0000313" key="8">
    <source>
        <dbReference type="Proteomes" id="UP001172778"/>
    </source>
</evidence>
<comment type="caution">
    <text evidence="7">The sequence shown here is derived from an EMBL/GenBank/DDBJ whole genome shotgun (WGS) entry which is preliminary data.</text>
</comment>
<evidence type="ECO:0000256" key="4">
    <source>
        <dbReference type="ARBA" id="ARBA00022989"/>
    </source>
</evidence>
<dbReference type="Pfam" id="PF01810">
    <property type="entry name" value="LysE"/>
    <property type="match status" value="1"/>
</dbReference>
<dbReference type="PIRSF" id="PIRSF006324">
    <property type="entry name" value="LeuE"/>
    <property type="match status" value="1"/>
</dbReference>
<keyword evidence="5 6" id="KW-0472">Membrane</keyword>
<keyword evidence="4 6" id="KW-1133">Transmembrane helix</keyword>
<keyword evidence="8" id="KW-1185">Reference proteome</keyword>
<evidence type="ECO:0000256" key="1">
    <source>
        <dbReference type="ARBA" id="ARBA00004651"/>
    </source>
</evidence>
<dbReference type="PANTHER" id="PTHR30086">
    <property type="entry name" value="ARGININE EXPORTER PROTEIN ARGO"/>
    <property type="match status" value="1"/>
</dbReference>
<sequence>MIDLTILPLFLSAIAILLAVPGPDMLLIFSQSVSNSWRHGAACGLGIALAGVIQTLLVTFGLGHILETMPNVAFAIKLIGAIYLAWLGFGLVRNWARTQTSPTPNHRPTPRNVPVSRLITAGLVNNLLNPKALLFFSLFLPQFVNPTLGHSSLQLFTLGMLLTSLALLYNLLAAWIFARARARVVMSARFSRHSSGLLGLLFWGMAARLALSKTQ</sequence>
<comment type="subcellular location">
    <subcellularLocation>
        <location evidence="1">Cell membrane</location>
        <topology evidence="1">Multi-pass membrane protein</topology>
    </subcellularLocation>
</comment>
<feature type="transmembrane region" description="Helical" evidence="6">
    <location>
        <begin position="6"/>
        <end position="29"/>
    </location>
</feature>